<accession>A0A1E3QMJ0</accession>
<dbReference type="Proteomes" id="UP000094336">
    <property type="component" value="Unassembled WGS sequence"/>
</dbReference>
<sequence>MHMQQAMVRCALVIGRSSADHNWSLTNIPDETYFNMKLGYDLPDQELRQLLGIQRLGETSACV</sequence>
<dbReference type="AlphaFoldDB" id="A0A1E3QMJ0"/>
<reference evidence="2" key="1">
    <citation type="submission" date="2016-05" db="EMBL/GenBank/DDBJ databases">
        <title>Comparative genomics of biotechnologically important yeasts.</title>
        <authorList>
            <consortium name="DOE Joint Genome Institute"/>
            <person name="Riley R."/>
            <person name="Haridas S."/>
            <person name="Wolfe K.H."/>
            <person name="Lopes M.R."/>
            <person name="Hittinger C.T."/>
            <person name="Goker M."/>
            <person name="Salamov A."/>
            <person name="Wisecaver J."/>
            <person name="Long T.M."/>
            <person name="Aerts A.L."/>
            <person name="Barry K."/>
            <person name="Choi C."/>
            <person name="Clum A."/>
            <person name="Coughlan A.Y."/>
            <person name="Deshpande S."/>
            <person name="Douglass A.P."/>
            <person name="Hanson S.J."/>
            <person name="Klenk H.-P."/>
            <person name="Labutti K."/>
            <person name="Lapidus A."/>
            <person name="Lindquist E."/>
            <person name="Lipzen A."/>
            <person name="Meier-Kolthoff J.P."/>
            <person name="Ohm R.A."/>
            <person name="Otillar R.P."/>
            <person name="Pangilinan J."/>
            <person name="Peng Y."/>
            <person name="Rokas A."/>
            <person name="Rosa C.A."/>
            <person name="Scheuner C."/>
            <person name="Sibirny A.A."/>
            <person name="Slot J.C."/>
            <person name="Stielow J.B."/>
            <person name="Sun H."/>
            <person name="Kurtzman C.P."/>
            <person name="Blackwell M."/>
            <person name="Grigoriev I.V."/>
            <person name="Jeffries T.W."/>
        </authorList>
    </citation>
    <scope>NUCLEOTIDE SEQUENCE [LARGE SCALE GENOMIC DNA]</scope>
    <source>
        <strain evidence="2">NRRL Y-12698</strain>
    </source>
</reference>
<gene>
    <name evidence="1" type="ORF">BABINDRAFT_162557</name>
</gene>
<dbReference type="RefSeq" id="XP_018984219.1">
    <property type="nucleotide sequence ID" value="XM_019129412.1"/>
</dbReference>
<proteinExistence type="predicted"/>
<name>A0A1E3QMJ0_9ASCO</name>
<dbReference type="GeneID" id="30147265"/>
<evidence type="ECO:0000313" key="2">
    <source>
        <dbReference type="Proteomes" id="UP000094336"/>
    </source>
</evidence>
<organism evidence="1 2">
    <name type="scientific">Babjeviella inositovora NRRL Y-12698</name>
    <dbReference type="NCBI Taxonomy" id="984486"/>
    <lineage>
        <taxon>Eukaryota</taxon>
        <taxon>Fungi</taxon>
        <taxon>Dikarya</taxon>
        <taxon>Ascomycota</taxon>
        <taxon>Saccharomycotina</taxon>
        <taxon>Pichiomycetes</taxon>
        <taxon>Serinales incertae sedis</taxon>
        <taxon>Babjeviella</taxon>
    </lineage>
</organism>
<evidence type="ECO:0000313" key="1">
    <source>
        <dbReference type="EMBL" id="ODQ78891.1"/>
    </source>
</evidence>
<dbReference type="EMBL" id="KV454434">
    <property type="protein sequence ID" value="ODQ78891.1"/>
    <property type="molecule type" value="Genomic_DNA"/>
</dbReference>
<protein>
    <submittedName>
        <fullName evidence="1">Uncharacterized protein</fullName>
    </submittedName>
</protein>
<keyword evidence="2" id="KW-1185">Reference proteome</keyword>